<dbReference type="RefSeq" id="WP_263743824.1">
    <property type="nucleotide sequence ID" value="NZ_JAOWRF010000033.1"/>
</dbReference>
<gene>
    <name evidence="1" type="ORF">OGM63_02010</name>
</gene>
<reference evidence="1 2" key="1">
    <citation type="submission" date="2022-10" db="EMBL/GenBank/DDBJ databases">
        <title>Identification of biosynthetic pathway for the production of the potent trypsin inhibitor radiosumin.</title>
        <authorList>
            <person name="Fewer D.P."/>
            <person name="Delbaje E."/>
            <person name="Ouyang X."/>
            <person name="Agostino P.D."/>
            <person name="Wahlsten M."/>
            <person name="Jokela J."/>
            <person name="Permi P."/>
            <person name="Haapaniemi E."/>
            <person name="Koistinen H."/>
        </authorList>
    </citation>
    <scope>NUCLEOTIDE SEQUENCE [LARGE SCALE GENOMIC DNA]</scope>
    <source>
        <strain evidence="1 2">NIES-515</strain>
    </source>
</reference>
<keyword evidence="2" id="KW-1185">Reference proteome</keyword>
<comment type="caution">
    <text evidence="1">The sequence shown here is derived from an EMBL/GenBank/DDBJ whole genome shotgun (WGS) entry which is preliminary data.</text>
</comment>
<evidence type="ECO:0000313" key="2">
    <source>
        <dbReference type="Proteomes" id="UP001526143"/>
    </source>
</evidence>
<dbReference type="Proteomes" id="UP001526143">
    <property type="component" value="Unassembled WGS sequence"/>
</dbReference>
<accession>A0ABT3AT79</accession>
<proteinExistence type="predicted"/>
<protein>
    <submittedName>
        <fullName evidence="1">Uncharacterized protein</fullName>
    </submittedName>
</protein>
<sequence length="110" mass="12037">MSVLQISDLSFCEVVEKEIEVQGGAYILAGNIKNENLRSLITRSFSPSLLVEYDRQPLYSTTDIVVDKLQNQITGESGYLTSSKDGKYQSGVIVGQNSVKSFASYISSST</sequence>
<dbReference type="EMBL" id="JAOWRF010000033">
    <property type="protein sequence ID" value="MCV3212314.1"/>
    <property type="molecule type" value="Genomic_DNA"/>
</dbReference>
<name>A0ABT3AT79_9CYAN</name>
<organism evidence="1 2">
    <name type="scientific">Plectonema radiosum NIES-515</name>
    <dbReference type="NCBI Taxonomy" id="2986073"/>
    <lineage>
        <taxon>Bacteria</taxon>
        <taxon>Bacillati</taxon>
        <taxon>Cyanobacteriota</taxon>
        <taxon>Cyanophyceae</taxon>
        <taxon>Oscillatoriophycideae</taxon>
        <taxon>Oscillatoriales</taxon>
        <taxon>Microcoleaceae</taxon>
        <taxon>Plectonema</taxon>
    </lineage>
</organism>
<evidence type="ECO:0000313" key="1">
    <source>
        <dbReference type="EMBL" id="MCV3212314.1"/>
    </source>
</evidence>